<dbReference type="SUPFAM" id="SSF53756">
    <property type="entry name" value="UDP-Glycosyltransferase/glycogen phosphorylase"/>
    <property type="match status" value="1"/>
</dbReference>
<dbReference type="InterPro" id="IPR050481">
    <property type="entry name" value="UDP-glycosyltransf_plant"/>
</dbReference>
<comment type="caution">
    <text evidence="2">The sequence shown here is derived from an EMBL/GenBank/DDBJ whole genome shotgun (WGS) entry which is preliminary data.</text>
</comment>
<reference evidence="2" key="1">
    <citation type="submission" date="2020-09" db="EMBL/GenBank/DDBJ databases">
        <title>Genome-Enabled Discovery of Anthraquinone Biosynthesis in Senna tora.</title>
        <authorList>
            <person name="Kang S.-H."/>
            <person name="Pandey R.P."/>
            <person name="Lee C.-M."/>
            <person name="Sim J.-S."/>
            <person name="Jeong J.-T."/>
            <person name="Choi B.-S."/>
            <person name="Jung M."/>
            <person name="Ginzburg D."/>
            <person name="Zhao K."/>
            <person name="Won S.Y."/>
            <person name="Oh T.-J."/>
            <person name="Yu Y."/>
            <person name="Kim N.-H."/>
            <person name="Lee O.R."/>
            <person name="Lee T.-H."/>
            <person name="Bashyal P."/>
            <person name="Kim T.-S."/>
            <person name="Lee W.-H."/>
            <person name="Kawkins C."/>
            <person name="Kim C.-K."/>
            <person name="Kim J.S."/>
            <person name="Ahn B.O."/>
            <person name="Rhee S.Y."/>
            <person name="Sohng J.K."/>
        </authorList>
    </citation>
    <scope>NUCLEOTIDE SEQUENCE</scope>
    <source>
        <tissue evidence="2">Leaf</tissue>
    </source>
</reference>
<dbReference type="AlphaFoldDB" id="A0A834WE54"/>
<organism evidence="2 3">
    <name type="scientific">Senna tora</name>
    <dbReference type="NCBI Taxonomy" id="362788"/>
    <lineage>
        <taxon>Eukaryota</taxon>
        <taxon>Viridiplantae</taxon>
        <taxon>Streptophyta</taxon>
        <taxon>Embryophyta</taxon>
        <taxon>Tracheophyta</taxon>
        <taxon>Spermatophyta</taxon>
        <taxon>Magnoliopsida</taxon>
        <taxon>eudicotyledons</taxon>
        <taxon>Gunneridae</taxon>
        <taxon>Pentapetalae</taxon>
        <taxon>rosids</taxon>
        <taxon>fabids</taxon>
        <taxon>Fabales</taxon>
        <taxon>Fabaceae</taxon>
        <taxon>Caesalpinioideae</taxon>
        <taxon>Cassia clade</taxon>
        <taxon>Senna</taxon>
    </lineage>
</organism>
<proteinExistence type="predicted"/>
<dbReference type="PANTHER" id="PTHR48049">
    <property type="entry name" value="GLYCOSYLTRANSFERASE"/>
    <property type="match status" value="1"/>
</dbReference>
<dbReference type="InterPro" id="IPR002213">
    <property type="entry name" value="UDP_glucos_trans"/>
</dbReference>
<keyword evidence="1 2" id="KW-0808">Transferase</keyword>
<gene>
    <name evidence="2" type="ORF">G2W53_025390</name>
</gene>
<evidence type="ECO:0000313" key="2">
    <source>
        <dbReference type="EMBL" id="KAF7819935.1"/>
    </source>
</evidence>
<dbReference type="EMBL" id="JAAIUW010000008">
    <property type="protein sequence ID" value="KAF7819935.1"/>
    <property type="molecule type" value="Genomic_DNA"/>
</dbReference>
<evidence type="ECO:0000256" key="1">
    <source>
        <dbReference type="ARBA" id="ARBA00022679"/>
    </source>
</evidence>
<dbReference type="PANTHER" id="PTHR48049:SF167">
    <property type="entry name" value="GLYCOSYLTRANSFERASE"/>
    <property type="match status" value="1"/>
</dbReference>
<dbReference type="Gene3D" id="3.40.50.2000">
    <property type="entry name" value="Glycogen Phosphorylase B"/>
    <property type="match status" value="3"/>
</dbReference>
<accession>A0A834WE54</accession>
<keyword evidence="3" id="KW-1185">Reference proteome</keyword>
<protein>
    <submittedName>
        <fullName evidence="2">UDP-glycosyltransferase 79B30-like</fullName>
    </submittedName>
</protein>
<name>A0A834WE54_9FABA</name>
<dbReference type="OrthoDB" id="5835829at2759"/>
<evidence type="ECO:0000313" key="3">
    <source>
        <dbReference type="Proteomes" id="UP000634136"/>
    </source>
</evidence>
<dbReference type="CDD" id="cd03784">
    <property type="entry name" value="GT1_Gtf-like"/>
    <property type="match status" value="1"/>
</dbReference>
<sequence length="455" mass="51044">MDVPSMHIAMYPWFAIGHITPFLQLSNKLSKRGHKISIFIPKTTQSKLQHLNLFPHLITIFPINIPHVHGLPHAAETTKDLDPSLFPLLMTAMDRTQKEIETFLLQLKPNFVFFDFAYWIPNLARKLGIKSVQYWVVSLVTAAYVHLRVTQEEEEGEGCNKITRRFPDDLCIELHPHEEEKLGRMKGTKFGSDVLFLDRVYSSLRSSDIVGFKSCREIEGACEDYLQSVYCGKPILLSGPIMAEPSTSVLEGKRNNWLARFKGGSVIYCAFGTECILSHNQFQQLLLGLEQSVLKPPHGFESVEAAIPEGFSERVKERGIVYEGWVQQQLILEHPSLGCFITIVDLDQIINARMISKRFKAGVEVKKGEEDGMFTKDSVCEVVRIVMDDENEVAKEVKTNHNKLRSLLFANNFENDYIDSFCQSLHGDTGVGGGIDGTGPISGAFAPCHGEGPAT</sequence>
<dbReference type="GO" id="GO:0035251">
    <property type="term" value="F:UDP-glucosyltransferase activity"/>
    <property type="evidence" value="ECO:0007669"/>
    <property type="project" value="InterPro"/>
</dbReference>
<dbReference type="Proteomes" id="UP000634136">
    <property type="component" value="Unassembled WGS sequence"/>
</dbReference>